<evidence type="ECO:0000256" key="7">
    <source>
        <dbReference type="ARBA" id="ARBA00022927"/>
    </source>
</evidence>
<dbReference type="EMBL" id="CTRP01000008">
    <property type="protein sequence ID" value="CQR72072.1"/>
    <property type="molecule type" value="Genomic_DNA"/>
</dbReference>
<sequence length="238" mass="24937">MATMIEKRWRMAFSLSAIIHLMIVAGIGLIYIQDKQEEILSEPLIPIEVELGEYISNDNSADVPVQAAASSPPSRAEAAADSRFPAEKASALAQPAPTSEQANATATEPASQGKATLAGIADGNGSAATTTGQSGNGNGTVDSSPSGGSGRLPYVIDGPPPSYPEEARVHGWEGTVRVRVLILENGIVGDSAIVQNSGYDSIDQSAINGLRRWRFSPAYKGGRPVPAWVVVPVIFKLQ</sequence>
<protein>
    <submittedName>
        <fullName evidence="13">Ferric siderophore transport system, periplasmic binding protein TonB</fullName>
    </submittedName>
</protein>
<evidence type="ECO:0000256" key="6">
    <source>
        <dbReference type="ARBA" id="ARBA00022692"/>
    </source>
</evidence>
<evidence type="ECO:0000256" key="3">
    <source>
        <dbReference type="ARBA" id="ARBA00022448"/>
    </source>
</evidence>
<evidence type="ECO:0000256" key="10">
    <source>
        <dbReference type="SAM" id="MobiDB-lite"/>
    </source>
</evidence>
<dbReference type="Proteomes" id="UP000049855">
    <property type="component" value="Unassembled WGS sequence"/>
</dbReference>
<keyword evidence="4" id="KW-1003">Cell membrane</keyword>
<dbReference type="PROSITE" id="PS52015">
    <property type="entry name" value="TONB_CTD"/>
    <property type="match status" value="1"/>
</dbReference>
<evidence type="ECO:0000256" key="8">
    <source>
        <dbReference type="ARBA" id="ARBA00022989"/>
    </source>
</evidence>
<evidence type="ECO:0000256" key="4">
    <source>
        <dbReference type="ARBA" id="ARBA00022475"/>
    </source>
</evidence>
<feature type="region of interest" description="Disordered" evidence="10">
    <location>
        <begin position="64"/>
        <end position="157"/>
    </location>
</feature>
<evidence type="ECO:0000256" key="5">
    <source>
        <dbReference type="ARBA" id="ARBA00022519"/>
    </source>
</evidence>
<evidence type="ECO:0000256" key="1">
    <source>
        <dbReference type="ARBA" id="ARBA00004383"/>
    </source>
</evidence>
<keyword evidence="8 11" id="KW-1133">Transmembrane helix</keyword>
<keyword evidence="14" id="KW-1185">Reference proteome</keyword>
<dbReference type="GO" id="GO:0005886">
    <property type="term" value="C:plasma membrane"/>
    <property type="evidence" value="ECO:0007669"/>
    <property type="project" value="UniProtKB-SubCell"/>
</dbReference>
<name>A0A0U1KXC7_9FIRM</name>
<feature type="transmembrane region" description="Helical" evidence="11">
    <location>
        <begin position="12"/>
        <end position="32"/>
    </location>
</feature>
<keyword evidence="5" id="KW-0997">Cell inner membrane</keyword>
<feature type="compositionally biased region" description="Low complexity" evidence="10">
    <location>
        <begin position="64"/>
        <end position="77"/>
    </location>
</feature>
<reference evidence="14" key="1">
    <citation type="submission" date="2015-03" db="EMBL/GenBank/DDBJ databases">
        <authorList>
            <person name="Nijsse Bart"/>
        </authorList>
    </citation>
    <scope>NUCLEOTIDE SEQUENCE [LARGE SCALE GENOMIC DNA]</scope>
</reference>
<organism evidence="13 14">
    <name type="scientific">Sporomusa ovata</name>
    <dbReference type="NCBI Taxonomy" id="2378"/>
    <lineage>
        <taxon>Bacteria</taxon>
        <taxon>Bacillati</taxon>
        <taxon>Bacillota</taxon>
        <taxon>Negativicutes</taxon>
        <taxon>Selenomonadales</taxon>
        <taxon>Sporomusaceae</taxon>
        <taxon>Sporomusa</taxon>
    </lineage>
</organism>
<keyword evidence="9 11" id="KW-0472">Membrane</keyword>
<dbReference type="GO" id="GO:0055085">
    <property type="term" value="P:transmembrane transport"/>
    <property type="evidence" value="ECO:0007669"/>
    <property type="project" value="InterPro"/>
</dbReference>
<dbReference type="AlphaFoldDB" id="A0A0U1KXC7"/>
<evidence type="ECO:0000256" key="11">
    <source>
        <dbReference type="SAM" id="Phobius"/>
    </source>
</evidence>
<dbReference type="RefSeq" id="WP_021167703.1">
    <property type="nucleotide sequence ID" value="NZ_CTRP01000008.1"/>
</dbReference>
<dbReference type="PANTHER" id="PTHR33446:SF2">
    <property type="entry name" value="PROTEIN TONB"/>
    <property type="match status" value="1"/>
</dbReference>
<keyword evidence="7" id="KW-0653">Protein transport</keyword>
<dbReference type="InterPro" id="IPR051045">
    <property type="entry name" value="TonB-dependent_transducer"/>
</dbReference>
<evidence type="ECO:0000256" key="2">
    <source>
        <dbReference type="ARBA" id="ARBA00006555"/>
    </source>
</evidence>
<gene>
    <name evidence="13" type="ORF">SpAn4DRAFT_4761</name>
</gene>
<dbReference type="SUPFAM" id="SSF74653">
    <property type="entry name" value="TolA/TonB C-terminal domain"/>
    <property type="match status" value="1"/>
</dbReference>
<dbReference type="InterPro" id="IPR037682">
    <property type="entry name" value="TonB_C"/>
</dbReference>
<proteinExistence type="inferred from homology"/>
<dbReference type="Pfam" id="PF03544">
    <property type="entry name" value="TonB_C"/>
    <property type="match status" value="1"/>
</dbReference>
<keyword evidence="3" id="KW-0813">Transport</keyword>
<dbReference type="InterPro" id="IPR006260">
    <property type="entry name" value="TonB/TolA_C"/>
</dbReference>
<accession>A0A0U1KXC7</accession>
<evidence type="ECO:0000256" key="9">
    <source>
        <dbReference type="ARBA" id="ARBA00023136"/>
    </source>
</evidence>
<feature type="compositionally biased region" description="Low complexity" evidence="10">
    <location>
        <begin position="123"/>
        <end position="133"/>
    </location>
</feature>
<feature type="compositionally biased region" description="Polar residues" evidence="10">
    <location>
        <begin position="96"/>
        <end position="114"/>
    </location>
</feature>
<feature type="domain" description="TonB C-terminal" evidence="12">
    <location>
        <begin position="148"/>
        <end position="238"/>
    </location>
</feature>
<comment type="similarity">
    <text evidence="2">Belongs to the TonB family.</text>
</comment>
<dbReference type="Gene3D" id="3.30.1150.10">
    <property type="match status" value="1"/>
</dbReference>
<dbReference type="GO" id="GO:0015031">
    <property type="term" value="P:protein transport"/>
    <property type="evidence" value="ECO:0007669"/>
    <property type="project" value="UniProtKB-KW"/>
</dbReference>
<keyword evidence="6 11" id="KW-0812">Transmembrane</keyword>
<comment type="subcellular location">
    <subcellularLocation>
        <location evidence="1">Cell inner membrane</location>
        <topology evidence="1">Single-pass membrane protein</topology>
        <orientation evidence="1">Periplasmic side</orientation>
    </subcellularLocation>
</comment>
<evidence type="ECO:0000313" key="13">
    <source>
        <dbReference type="EMBL" id="CQR72072.1"/>
    </source>
</evidence>
<dbReference type="NCBIfam" id="TIGR01352">
    <property type="entry name" value="tonB_Cterm"/>
    <property type="match status" value="1"/>
</dbReference>
<evidence type="ECO:0000259" key="12">
    <source>
        <dbReference type="PROSITE" id="PS52015"/>
    </source>
</evidence>
<evidence type="ECO:0000313" key="14">
    <source>
        <dbReference type="Proteomes" id="UP000049855"/>
    </source>
</evidence>
<dbReference type="PANTHER" id="PTHR33446">
    <property type="entry name" value="PROTEIN TONB-RELATED"/>
    <property type="match status" value="1"/>
</dbReference>